<proteinExistence type="predicted"/>
<evidence type="ECO:0000313" key="2">
    <source>
        <dbReference type="EMBL" id="JAQ09772.1"/>
    </source>
</evidence>
<name>A0A146LSM2_LYGHE</name>
<feature type="transmembrane region" description="Helical" evidence="1">
    <location>
        <begin position="78"/>
        <end position="101"/>
    </location>
</feature>
<feature type="transmembrane region" description="Helical" evidence="1">
    <location>
        <begin position="43"/>
        <end position="66"/>
    </location>
</feature>
<keyword evidence="1" id="KW-0812">Transmembrane</keyword>
<keyword evidence="1" id="KW-1133">Transmembrane helix</keyword>
<sequence length="111" mass="12475">MFMRYDKERGLLQKILVTTFLCMYGFAIVQQTVLFVKQLLQPLCYLLLLLLLLSLLFLRLTFFLLLPLFDNSGVAAAAATYALELFICVATIALVVFAPIVRLPANAERGT</sequence>
<evidence type="ECO:0000256" key="1">
    <source>
        <dbReference type="SAM" id="Phobius"/>
    </source>
</evidence>
<organism evidence="2">
    <name type="scientific">Lygus hesperus</name>
    <name type="common">Western plant bug</name>
    <dbReference type="NCBI Taxonomy" id="30085"/>
    <lineage>
        <taxon>Eukaryota</taxon>
        <taxon>Metazoa</taxon>
        <taxon>Ecdysozoa</taxon>
        <taxon>Arthropoda</taxon>
        <taxon>Hexapoda</taxon>
        <taxon>Insecta</taxon>
        <taxon>Pterygota</taxon>
        <taxon>Neoptera</taxon>
        <taxon>Paraneoptera</taxon>
        <taxon>Hemiptera</taxon>
        <taxon>Heteroptera</taxon>
        <taxon>Panheteroptera</taxon>
        <taxon>Cimicomorpha</taxon>
        <taxon>Miridae</taxon>
        <taxon>Mirini</taxon>
        <taxon>Lygus</taxon>
    </lineage>
</organism>
<dbReference type="AlphaFoldDB" id="A0A146LSM2"/>
<gene>
    <name evidence="2" type="ORF">g.8244</name>
</gene>
<protein>
    <submittedName>
        <fullName evidence="2">Uncharacterized protein</fullName>
    </submittedName>
</protein>
<keyword evidence="1" id="KW-0472">Membrane</keyword>
<dbReference type="EMBL" id="GDHC01008857">
    <property type="protein sequence ID" value="JAQ09772.1"/>
    <property type="molecule type" value="Transcribed_RNA"/>
</dbReference>
<feature type="transmembrane region" description="Helical" evidence="1">
    <location>
        <begin position="15"/>
        <end position="36"/>
    </location>
</feature>
<accession>A0A146LSM2</accession>
<reference evidence="2" key="1">
    <citation type="journal article" date="2016" name="Gigascience">
        <title>De novo construction of an expanded transcriptome assembly for the western tarnished plant bug, Lygus hesperus.</title>
        <authorList>
            <person name="Tassone E.E."/>
            <person name="Geib S.M."/>
            <person name="Hall B."/>
            <person name="Fabrick J.A."/>
            <person name="Brent C.S."/>
            <person name="Hull J.J."/>
        </authorList>
    </citation>
    <scope>NUCLEOTIDE SEQUENCE</scope>
</reference>